<dbReference type="AlphaFoldDB" id="A0A965ZHM8"/>
<feature type="signal peptide" evidence="1">
    <location>
        <begin position="1"/>
        <end position="23"/>
    </location>
</feature>
<keyword evidence="3" id="KW-1185">Reference proteome</keyword>
<evidence type="ECO:0000313" key="3">
    <source>
        <dbReference type="Proteomes" id="UP000638732"/>
    </source>
</evidence>
<reference evidence="2" key="1">
    <citation type="submission" date="2020-01" db="EMBL/GenBank/DDBJ databases">
        <authorList>
            <person name="Seo Y.L."/>
        </authorList>
    </citation>
    <scope>NUCLEOTIDE SEQUENCE</scope>
    <source>
        <strain evidence="2">R11</strain>
    </source>
</reference>
<keyword evidence="1" id="KW-0732">Signal</keyword>
<dbReference type="RefSeq" id="WP_166585860.1">
    <property type="nucleotide sequence ID" value="NZ_WWEO01000042.1"/>
</dbReference>
<proteinExistence type="predicted"/>
<evidence type="ECO:0000256" key="1">
    <source>
        <dbReference type="SAM" id="SignalP"/>
    </source>
</evidence>
<comment type="caution">
    <text evidence="2">The sequence shown here is derived from an EMBL/GenBank/DDBJ whole genome shotgun (WGS) entry which is preliminary data.</text>
</comment>
<sequence>MKKVIIATTLVAAVVFTSLTVSSKSSMTKQAELPKIEKSDFASKGFAAQRNDLSSAD</sequence>
<evidence type="ECO:0000313" key="2">
    <source>
        <dbReference type="EMBL" id="NCD69886.1"/>
    </source>
</evidence>
<protein>
    <submittedName>
        <fullName evidence="2">Uncharacterized protein</fullName>
    </submittedName>
</protein>
<reference evidence="2" key="2">
    <citation type="submission" date="2020-10" db="EMBL/GenBank/DDBJ databases">
        <title>Mucilaginibacter sp. nov., isolated from soil.</title>
        <authorList>
            <person name="Jeon C.O."/>
        </authorList>
    </citation>
    <scope>NUCLEOTIDE SEQUENCE</scope>
    <source>
        <strain evidence="2">R11</strain>
    </source>
</reference>
<gene>
    <name evidence="2" type="ORF">GSY63_11010</name>
</gene>
<dbReference type="EMBL" id="WWEO01000042">
    <property type="protein sequence ID" value="NCD69886.1"/>
    <property type="molecule type" value="Genomic_DNA"/>
</dbReference>
<organism evidence="2 3">
    <name type="scientific">Mucilaginibacter agri</name>
    <dbReference type="NCBI Taxonomy" id="2695265"/>
    <lineage>
        <taxon>Bacteria</taxon>
        <taxon>Pseudomonadati</taxon>
        <taxon>Bacteroidota</taxon>
        <taxon>Sphingobacteriia</taxon>
        <taxon>Sphingobacteriales</taxon>
        <taxon>Sphingobacteriaceae</taxon>
        <taxon>Mucilaginibacter</taxon>
    </lineage>
</organism>
<feature type="chain" id="PRO_5037721456" evidence="1">
    <location>
        <begin position="24"/>
        <end position="57"/>
    </location>
</feature>
<accession>A0A965ZHM8</accession>
<dbReference type="Proteomes" id="UP000638732">
    <property type="component" value="Unassembled WGS sequence"/>
</dbReference>
<name>A0A965ZHM8_9SPHI</name>